<keyword evidence="7" id="KW-1185">Reference proteome</keyword>
<keyword evidence="3" id="KW-0862">Zinc</keyword>
<feature type="transmembrane region" description="Helical" evidence="4">
    <location>
        <begin position="324"/>
        <end position="343"/>
    </location>
</feature>
<organism evidence="6 7">
    <name type="scientific">Symbiodinium pilosum</name>
    <name type="common">Dinoflagellate</name>
    <dbReference type="NCBI Taxonomy" id="2952"/>
    <lineage>
        <taxon>Eukaryota</taxon>
        <taxon>Sar</taxon>
        <taxon>Alveolata</taxon>
        <taxon>Dinophyceae</taxon>
        <taxon>Suessiales</taxon>
        <taxon>Symbiodiniaceae</taxon>
        <taxon>Symbiodinium</taxon>
    </lineage>
</organism>
<evidence type="ECO:0000259" key="5">
    <source>
        <dbReference type="PROSITE" id="PS51401"/>
    </source>
</evidence>
<evidence type="ECO:0000256" key="2">
    <source>
        <dbReference type="ARBA" id="ARBA00022737"/>
    </source>
</evidence>
<comment type="caution">
    <text evidence="6">The sequence shown here is derived from an EMBL/GenBank/DDBJ whole genome shotgun (WGS) entry which is preliminary data.</text>
</comment>
<dbReference type="InterPro" id="IPR037185">
    <property type="entry name" value="EmrE-like"/>
</dbReference>
<sequence>MKITLKYEEAGTEDLYMTLRLTLPQKYVNGTNKEVVKLFVDHYNKKHAETPLSMEELHLKIVGGVHLDNEERVRDSLSNGDECYLLGKDSDGPAPKRPEVEKGYHCTPAAPKDAAEKKVVKNEDGKVRCKNFGCQKFFDPDGPPQECLHHKAAPIFHETAKWWSCCPDRKAYEFDEFMRIPGCTQGFCNSESQGKKRFLGGTDLRGDSAPVRLDADAPPDPRQKLESMRRGLVAVGVDGELFQKVAGKLAQSGDLEKEAGLEKLGFFLTLPLLLTPSGRDPNAGAGLASRPKFAILAAFISGVSCAVANFFYSRAMMNGDAGAVSAITASYPPVTLILCAAFMREKVSRNKLLGSFFMLLGAFFMAHGETREPPRTTLDSFIQGKEVLGEIAFATGAQAISEFDRVPYGCSKVSVDVPHNKITGPVAELARTLYFTRREAEEMMHTPKLDPKVRHYATDTAHYAHDLEFFARQLGLAMKMPTGVDPPYLPLDMMSMPDPSILALLPPHRGVDRSCLAYQASLHRTGSFL</sequence>
<dbReference type="Proteomes" id="UP000649617">
    <property type="component" value="Unassembled WGS sequence"/>
</dbReference>
<dbReference type="EMBL" id="CAJNIZ010043182">
    <property type="protein sequence ID" value="CAE7652816.1"/>
    <property type="molecule type" value="Genomic_DNA"/>
</dbReference>
<dbReference type="InterPro" id="IPR000620">
    <property type="entry name" value="EamA_dom"/>
</dbReference>
<evidence type="ECO:0000256" key="3">
    <source>
        <dbReference type="ARBA" id="ARBA00022833"/>
    </source>
</evidence>
<gene>
    <name evidence="6" type="primary">ITGB1BP2</name>
    <name evidence="6" type="ORF">SPIL2461_LOCUS17466</name>
</gene>
<dbReference type="Pfam" id="PF00892">
    <property type="entry name" value="EamA"/>
    <property type="match status" value="1"/>
</dbReference>
<dbReference type="Pfam" id="PF04968">
    <property type="entry name" value="CHORD"/>
    <property type="match status" value="1"/>
</dbReference>
<accession>A0A812W143</accession>
<dbReference type="AlphaFoldDB" id="A0A812W143"/>
<dbReference type="PANTHER" id="PTHR46983:SF3">
    <property type="entry name" value="CHPADIPLOID STATE MAINTENANCE PROTEIN CHPA"/>
    <property type="match status" value="1"/>
</dbReference>
<dbReference type="Gene3D" id="4.10.1130.20">
    <property type="match status" value="1"/>
</dbReference>
<keyword evidence="4" id="KW-0472">Membrane</keyword>
<keyword evidence="2" id="KW-0677">Repeat</keyword>
<evidence type="ECO:0000256" key="1">
    <source>
        <dbReference type="ARBA" id="ARBA00022723"/>
    </source>
</evidence>
<dbReference type="GO" id="GO:0046872">
    <property type="term" value="F:metal ion binding"/>
    <property type="evidence" value="ECO:0007669"/>
    <property type="project" value="UniProtKB-KW"/>
</dbReference>
<dbReference type="PANTHER" id="PTHR46983">
    <property type="entry name" value="CYSTEINE AND HISTIDINE-RICH DOMAIN-CONTAINING PROTEIN 1"/>
    <property type="match status" value="1"/>
</dbReference>
<keyword evidence="4" id="KW-1133">Transmembrane helix</keyword>
<reference evidence="6" key="1">
    <citation type="submission" date="2021-02" db="EMBL/GenBank/DDBJ databases">
        <authorList>
            <person name="Dougan E. K."/>
            <person name="Rhodes N."/>
            <person name="Thang M."/>
            <person name="Chan C."/>
        </authorList>
    </citation>
    <scope>NUCLEOTIDE SEQUENCE</scope>
</reference>
<dbReference type="OrthoDB" id="407288at2759"/>
<keyword evidence="1" id="KW-0479">Metal-binding</keyword>
<protein>
    <submittedName>
        <fullName evidence="6">ITGB1BP2 protein</fullName>
    </submittedName>
</protein>
<keyword evidence="4" id="KW-0812">Transmembrane</keyword>
<evidence type="ECO:0000256" key="4">
    <source>
        <dbReference type="SAM" id="Phobius"/>
    </source>
</evidence>
<feature type="domain" description="CHORD" evidence="5">
    <location>
        <begin position="129"/>
        <end position="196"/>
    </location>
</feature>
<feature type="transmembrane region" description="Helical" evidence="4">
    <location>
        <begin position="293"/>
        <end position="312"/>
    </location>
</feature>
<dbReference type="InterPro" id="IPR007051">
    <property type="entry name" value="CHORD_dom"/>
</dbReference>
<dbReference type="InterPro" id="IPR039790">
    <property type="entry name" value="CHRD1"/>
</dbReference>
<name>A0A812W143_SYMPI</name>
<proteinExistence type="predicted"/>
<evidence type="ECO:0000313" key="7">
    <source>
        <dbReference type="Proteomes" id="UP000649617"/>
    </source>
</evidence>
<evidence type="ECO:0000313" key="6">
    <source>
        <dbReference type="EMBL" id="CAE7652816.1"/>
    </source>
</evidence>
<dbReference type="SUPFAM" id="SSF103481">
    <property type="entry name" value="Multidrug resistance efflux transporter EmrE"/>
    <property type="match status" value="1"/>
</dbReference>
<dbReference type="PROSITE" id="PS51401">
    <property type="entry name" value="CHORD"/>
    <property type="match status" value="1"/>
</dbReference>
<dbReference type="GO" id="GO:0016020">
    <property type="term" value="C:membrane"/>
    <property type="evidence" value="ECO:0007669"/>
    <property type="project" value="InterPro"/>
</dbReference>